<dbReference type="InterPro" id="IPR009056">
    <property type="entry name" value="Cyt_c-like_dom"/>
</dbReference>
<proteinExistence type="predicted"/>
<reference evidence="7 8" key="1">
    <citation type="submission" date="2020-08" db="EMBL/GenBank/DDBJ databases">
        <title>The genome sequence of type strain Novosphingobium flavum NBRC 111647.</title>
        <authorList>
            <person name="Liu Y."/>
        </authorList>
    </citation>
    <scope>NUCLEOTIDE SEQUENCE [LARGE SCALE GENOMIC DNA]</scope>
    <source>
        <strain evidence="7 8">NBRC 111647</strain>
    </source>
</reference>
<dbReference type="PANTHER" id="PTHR35008:SF9">
    <property type="entry name" value="CYTOCHROME C DOMAIN-CONTAINING PROTEIN"/>
    <property type="match status" value="1"/>
</dbReference>
<dbReference type="InterPro" id="IPR051459">
    <property type="entry name" value="Cytochrome_c-type_DH"/>
</dbReference>
<evidence type="ECO:0000256" key="2">
    <source>
        <dbReference type="ARBA" id="ARBA00022723"/>
    </source>
</evidence>
<dbReference type="RefSeq" id="WP_185665148.1">
    <property type="nucleotide sequence ID" value="NZ_JACLAW010000012.1"/>
</dbReference>
<organism evidence="7 8">
    <name type="scientific">Novosphingobium flavum</name>
    <dbReference type="NCBI Taxonomy" id="1778672"/>
    <lineage>
        <taxon>Bacteria</taxon>
        <taxon>Pseudomonadati</taxon>
        <taxon>Pseudomonadota</taxon>
        <taxon>Alphaproteobacteria</taxon>
        <taxon>Sphingomonadales</taxon>
        <taxon>Sphingomonadaceae</taxon>
        <taxon>Novosphingobium</taxon>
    </lineage>
</organism>
<dbReference type="PANTHER" id="PTHR35008">
    <property type="entry name" value="BLL4482 PROTEIN-RELATED"/>
    <property type="match status" value="1"/>
</dbReference>
<feature type="signal peptide" evidence="5">
    <location>
        <begin position="1"/>
        <end position="19"/>
    </location>
</feature>
<dbReference type="Gene3D" id="1.10.760.10">
    <property type="entry name" value="Cytochrome c-like domain"/>
    <property type="match status" value="1"/>
</dbReference>
<dbReference type="InterPro" id="IPR036909">
    <property type="entry name" value="Cyt_c-like_dom_sf"/>
</dbReference>
<dbReference type="GO" id="GO:0009055">
    <property type="term" value="F:electron transfer activity"/>
    <property type="evidence" value="ECO:0007669"/>
    <property type="project" value="InterPro"/>
</dbReference>
<feature type="chain" id="PRO_5031180131" evidence="5">
    <location>
        <begin position="20"/>
        <end position="147"/>
    </location>
</feature>
<dbReference type="Pfam" id="PF13442">
    <property type="entry name" value="Cytochrome_CBB3"/>
    <property type="match status" value="1"/>
</dbReference>
<gene>
    <name evidence="7" type="ORF">H7F51_15150</name>
</gene>
<evidence type="ECO:0000256" key="4">
    <source>
        <dbReference type="PROSITE-ProRule" id="PRU00433"/>
    </source>
</evidence>
<dbReference type="GO" id="GO:0020037">
    <property type="term" value="F:heme binding"/>
    <property type="evidence" value="ECO:0007669"/>
    <property type="project" value="InterPro"/>
</dbReference>
<dbReference type="Proteomes" id="UP000566813">
    <property type="component" value="Unassembled WGS sequence"/>
</dbReference>
<sequence>MTTSKAARAVLLAAALAMAAGGTLKAQDTAGNKSAVQVSPEGQEVYEQICQACHMADAKGGGGAGAVIPALAGNPKLADKDYPITLLLKGRGGMPWMTDILTPEQMAAVVNYVRGHFNSYPGVVTAADVKRVATGPAPVRDCDTCGK</sequence>
<dbReference type="SUPFAM" id="SSF46626">
    <property type="entry name" value="Cytochrome c"/>
    <property type="match status" value="1"/>
</dbReference>
<dbReference type="GO" id="GO:0046872">
    <property type="term" value="F:metal ion binding"/>
    <property type="evidence" value="ECO:0007669"/>
    <property type="project" value="UniProtKB-KW"/>
</dbReference>
<evidence type="ECO:0000313" key="7">
    <source>
        <dbReference type="EMBL" id="MBC2666854.1"/>
    </source>
</evidence>
<name>A0A7X1KMP4_9SPHN</name>
<keyword evidence="1 4" id="KW-0349">Heme</keyword>
<evidence type="ECO:0000313" key="8">
    <source>
        <dbReference type="Proteomes" id="UP000566813"/>
    </source>
</evidence>
<evidence type="ECO:0000256" key="3">
    <source>
        <dbReference type="ARBA" id="ARBA00023004"/>
    </source>
</evidence>
<keyword evidence="5" id="KW-0732">Signal</keyword>
<keyword evidence="8" id="KW-1185">Reference proteome</keyword>
<protein>
    <submittedName>
        <fullName evidence="7">Cytochrome c</fullName>
    </submittedName>
</protein>
<accession>A0A7X1KMP4</accession>
<evidence type="ECO:0000256" key="1">
    <source>
        <dbReference type="ARBA" id="ARBA00022617"/>
    </source>
</evidence>
<dbReference type="EMBL" id="JACLAW010000012">
    <property type="protein sequence ID" value="MBC2666854.1"/>
    <property type="molecule type" value="Genomic_DNA"/>
</dbReference>
<dbReference type="AlphaFoldDB" id="A0A7X1KMP4"/>
<keyword evidence="3 4" id="KW-0408">Iron</keyword>
<evidence type="ECO:0000256" key="5">
    <source>
        <dbReference type="SAM" id="SignalP"/>
    </source>
</evidence>
<feature type="domain" description="Cytochrome c" evidence="6">
    <location>
        <begin position="37"/>
        <end position="117"/>
    </location>
</feature>
<comment type="caution">
    <text evidence="7">The sequence shown here is derived from an EMBL/GenBank/DDBJ whole genome shotgun (WGS) entry which is preliminary data.</text>
</comment>
<dbReference type="PROSITE" id="PS51007">
    <property type="entry name" value="CYTC"/>
    <property type="match status" value="1"/>
</dbReference>
<evidence type="ECO:0000259" key="6">
    <source>
        <dbReference type="PROSITE" id="PS51007"/>
    </source>
</evidence>
<keyword evidence="2 4" id="KW-0479">Metal-binding</keyword>